<feature type="domain" description="RRM" evidence="7">
    <location>
        <begin position="36"/>
        <end position="125"/>
    </location>
</feature>
<dbReference type="PROSITE" id="PS50103">
    <property type="entry name" value="ZF_C3H1"/>
    <property type="match status" value="2"/>
</dbReference>
<protein>
    <submittedName>
        <fullName evidence="9">LAMI_0E16006g1_1</fullName>
    </submittedName>
</protein>
<feature type="domain" description="C3H1-type" evidence="8">
    <location>
        <begin position="4"/>
        <end position="32"/>
    </location>
</feature>
<keyword evidence="3 6" id="KW-0863">Zinc-finger</keyword>
<feature type="zinc finger region" description="C3H1-type" evidence="6">
    <location>
        <begin position="127"/>
        <end position="154"/>
    </location>
</feature>
<dbReference type="PANTHER" id="PTHR12620">
    <property type="entry name" value="U2 SNRNP AUXILIARY FACTOR, SMALL SUBUNIT"/>
    <property type="match status" value="1"/>
</dbReference>
<gene>
    <name evidence="9" type="ORF">LAMI_0E16006G</name>
</gene>
<dbReference type="EMBL" id="LT598465">
    <property type="protein sequence ID" value="SCU93905.1"/>
    <property type="molecule type" value="Genomic_DNA"/>
</dbReference>
<evidence type="ECO:0000313" key="9">
    <source>
        <dbReference type="EMBL" id="SCU93905.1"/>
    </source>
</evidence>
<keyword evidence="1 6" id="KW-0479">Metal-binding</keyword>
<evidence type="ECO:0000256" key="4">
    <source>
        <dbReference type="ARBA" id="ARBA00022833"/>
    </source>
</evidence>
<dbReference type="PRINTS" id="PR01848">
    <property type="entry name" value="U2AUXFACTOR"/>
</dbReference>
<dbReference type="STRING" id="1230905.A0A1G4JSR6"/>
<evidence type="ECO:0000256" key="1">
    <source>
        <dbReference type="ARBA" id="ARBA00022723"/>
    </source>
</evidence>
<proteinExistence type="predicted"/>
<dbReference type="InterPro" id="IPR009145">
    <property type="entry name" value="U2AF_small"/>
</dbReference>
<dbReference type="AlphaFoldDB" id="A0A1G4JSR6"/>
<dbReference type="InterPro" id="IPR035979">
    <property type="entry name" value="RBD_domain_sf"/>
</dbReference>
<keyword evidence="5" id="KW-0694">RNA-binding</keyword>
<evidence type="ECO:0000256" key="2">
    <source>
        <dbReference type="ARBA" id="ARBA00022737"/>
    </source>
</evidence>
<dbReference type="PROSITE" id="PS50102">
    <property type="entry name" value="RRM"/>
    <property type="match status" value="1"/>
</dbReference>
<evidence type="ECO:0000256" key="5">
    <source>
        <dbReference type="PROSITE-ProRule" id="PRU00176"/>
    </source>
</evidence>
<dbReference type="InterPro" id="IPR000571">
    <property type="entry name" value="Znf_CCCH"/>
</dbReference>
<organism evidence="9 10">
    <name type="scientific">Lachancea mirantina</name>
    <dbReference type="NCBI Taxonomy" id="1230905"/>
    <lineage>
        <taxon>Eukaryota</taxon>
        <taxon>Fungi</taxon>
        <taxon>Dikarya</taxon>
        <taxon>Ascomycota</taxon>
        <taxon>Saccharomycotina</taxon>
        <taxon>Saccharomycetes</taxon>
        <taxon>Saccharomycetales</taxon>
        <taxon>Saccharomycetaceae</taxon>
        <taxon>Lachancea</taxon>
    </lineage>
</organism>
<feature type="zinc finger region" description="C3H1-type" evidence="6">
    <location>
        <begin position="4"/>
        <end position="32"/>
    </location>
</feature>
<dbReference type="GO" id="GO:0000398">
    <property type="term" value="P:mRNA splicing, via spliceosome"/>
    <property type="evidence" value="ECO:0007669"/>
    <property type="project" value="InterPro"/>
</dbReference>
<evidence type="ECO:0000256" key="6">
    <source>
        <dbReference type="PROSITE-ProRule" id="PRU00723"/>
    </source>
</evidence>
<feature type="domain" description="C3H1-type" evidence="8">
    <location>
        <begin position="127"/>
        <end position="154"/>
    </location>
</feature>
<keyword evidence="2" id="KW-0677">Repeat</keyword>
<dbReference type="CDD" id="cd12287">
    <property type="entry name" value="RRM_U2AF35_like"/>
    <property type="match status" value="1"/>
</dbReference>
<dbReference type="SMART" id="SM00361">
    <property type="entry name" value="RRM_1"/>
    <property type="match status" value="1"/>
</dbReference>
<evidence type="ECO:0000256" key="3">
    <source>
        <dbReference type="ARBA" id="ARBA00022771"/>
    </source>
</evidence>
<dbReference type="GO" id="GO:0008270">
    <property type="term" value="F:zinc ion binding"/>
    <property type="evidence" value="ECO:0007669"/>
    <property type="project" value="UniProtKB-KW"/>
</dbReference>
<reference evidence="9 10" key="1">
    <citation type="submission" date="2016-03" db="EMBL/GenBank/DDBJ databases">
        <authorList>
            <person name="Devillers H."/>
        </authorList>
    </citation>
    <scope>NUCLEOTIDE SEQUENCE [LARGE SCALE GENOMIC DNA]</scope>
    <source>
        <strain evidence="9">CBS 11717</strain>
    </source>
</reference>
<evidence type="ECO:0000259" key="8">
    <source>
        <dbReference type="PROSITE" id="PS50103"/>
    </source>
</evidence>
<sequence length="188" mass="21970">MSAYENREKCHFYYKIGACRHGDRCSKKHTRPVRSCTIVIPNMYRADASEQDQQRDFDAFFEDVYIEASKFGEVRSMVVCENKNDHLNGNVYIIFSRPQDAQAVRDSFNTRWYDSRPLYCDLSHVSGFHDAICRKHDMQACERGDECNFMHVHRPSPALLQDLEWAQQKKYQMGLSVGQSRAEANRGR</sequence>
<dbReference type="Gene3D" id="3.30.70.330">
    <property type="match status" value="1"/>
</dbReference>
<keyword evidence="10" id="KW-1185">Reference proteome</keyword>
<dbReference type="SUPFAM" id="SSF54928">
    <property type="entry name" value="RNA-binding domain, RBD"/>
    <property type="match status" value="1"/>
</dbReference>
<dbReference type="GO" id="GO:0089701">
    <property type="term" value="C:U2AF complex"/>
    <property type="evidence" value="ECO:0007669"/>
    <property type="project" value="InterPro"/>
</dbReference>
<accession>A0A1G4JSR6</accession>
<dbReference type="Proteomes" id="UP000191024">
    <property type="component" value="Chromosome E"/>
</dbReference>
<dbReference type="InterPro" id="IPR003954">
    <property type="entry name" value="RRM_euk-type"/>
</dbReference>
<evidence type="ECO:0000313" key="10">
    <source>
        <dbReference type="Proteomes" id="UP000191024"/>
    </source>
</evidence>
<dbReference type="OrthoDB" id="423462at2759"/>
<evidence type="ECO:0000259" key="7">
    <source>
        <dbReference type="PROSITE" id="PS50102"/>
    </source>
</evidence>
<name>A0A1G4JSR6_9SACH</name>
<dbReference type="GO" id="GO:0003723">
    <property type="term" value="F:RNA binding"/>
    <property type="evidence" value="ECO:0007669"/>
    <property type="project" value="UniProtKB-UniRule"/>
</dbReference>
<dbReference type="InterPro" id="IPR012677">
    <property type="entry name" value="Nucleotide-bd_a/b_plait_sf"/>
</dbReference>
<dbReference type="Pfam" id="PF00642">
    <property type="entry name" value="zf-CCCH"/>
    <property type="match status" value="1"/>
</dbReference>
<dbReference type="SMART" id="SM00356">
    <property type="entry name" value="ZnF_C3H1"/>
    <property type="match status" value="2"/>
</dbReference>
<dbReference type="InterPro" id="IPR000504">
    <property type="entry name" value="RRM_dom"/>
</dbReference>
<keyword evidence="4 6" id="KW-0862">Zinc</keyword>